<evidence type="ECO:0000259" key="2">
    <source>
        <dbReference type="Pfam" id="PF20149"/>
    </source>
</evidence>
<keyword evidence="1" id="KW-1133">Transmembrane helix</keyword>
<sequence>MWFANKSDEGIKYSAYFNPFPVSAIALILTVVRILPDLFSLGLMGWDFGRSSAASMNGLPVFVFRSNSPRQNIDPCMTIIFGSNAFGEATKKYDLLEKIQVKTHNRGRFHAGVQPIYQTTQAPAIGPAAFAAALKEYEGGREDRH</sequence>
<name>A0A8H6Z628_9AGAR</name>
<protein>
    <recommendedName>
        <fullName evidence="2">DUF6532 domain-containing protein</fullName>
    </recommendedName>
</protein>
<keyword evidence="4" id="KW-1185">Reference proteome</keyword>
<evidence type="ECO:0000313" key="3">
    <source>
        <dbReference type="EMBL" id="KAF7371639.1"/>
    </source>
</evidence>
<evidence type="ECO:0000313" key="4">
    <source>
        <dbReference type="Proteomes" id="UP000620124"/>
    </source>
</evidence>
<dbReference type="Pfam" id="PF20149">
    <property type="entry name" value="DUF6532"/>
    <property type="match status" value="1"/>
</dbReference>
<keyword evidence="1" id="KW-0472">Membrane</keyword>
<dbReference type="OrthoDB" id="3268553at2759"/>
<gene>
    <name evidence="3" type="ORF">MVEN_00019400</name>
</gene>
<proteinExistence type="predicted"/>
<dbReference type="InterPro" id="IPR045341">
    <property type="entry name" value="DUF6532"/>
</dbReference>
<keyword evidence="1" id="KW-0812">Transmembrane</keyword>
<evidence type="ECO:0000256" key="1">
    <source>
        <dbReference type="SAM" id="Phobius"/>
    </source>
</evidence>
<dbReference type="EMBL" id="JACAZI010000001">
    <property type="protein sequence ID" value="KAF7371639.1"/>
    <property type="molecule type" value="Genomic_DNA"/>
</dbReference>
<reference evidence="3" key="1">
    <citation type="submission" date="2020-05" db="EMBL/GenBank/DDBJ databases">
        <title>Mycena genomes resolve the evolution of fungal bioluminescence.</title>
        <authorList>
            <person name="Tsai I.J."/>
        </authorList>
    </citation>
    <scope>NUCLEOTIDE SEQUENCE</scope>
    <source>
        <strain evidence="3">CCC161011</strain>
    </source>
</reference>
<feature type="transmembrane region" description="Helical" evidence="1">
    <location>
        <begin position="20"/>
        <end position="46"/>
    </location>
</feature>
<dbReference type="Proteomes" id="UP000620124">
    <property type="component" value="Unassembled WGS sequence"/>
</dbReference>
<accession>A0A8H6Z628</accession>
<dbReference type="AlphaFoldDB" id="A0A8H6Z628"/>
<organism evidence="3 4">
    <name type="scientific">Mycena venus</name>
    <dbReference type="NCBI Taxonomy" id="2733690"/>
    <lineage>
        <taxon>Eukaryota</taxon>
        <taxon>Fungi</taxon>
        <taxon>Dikarya</taxon>
        <taxon>Basidiomycota</taxon>
        <taxon>Agaricomycotina</taxon>
        <taxon>Agaricomycetes</taxon>
        <taxon>Agaricomycetidae</taxon>
        <taxon>Agaricales</taxon>
        <taxon>Marasmiineae</taxon>
        <taxon>Mycenaceae</taxon>
        <taxon>Mycena</taxon>
    </lineage>
</organism>
<feature type="domain" description="DUF6532" evidence="2">
    <location>
        <begin position="1"/>
        <end position="33"/>
    </location>
</feature>
<comment type="caution">
    <text evidence="3">The sequence shown here is derived from an EMBL/GenBank/DDBJ whole genome shotgun (WGS) entry which is preliminary data.</text>
</comment>